<feature type="domain" description="BD-FAE-like" evidence="2">
    <location>
        <begin position="78"/>
        <end position="256"/>
    </location>
</feature>
<dbReference type="AlphaFoldDB" id="A0A1G6N7X4"/>
<organism evidence="3 4">
    <name type="scientific">Algoriphagus faecimaris</name>
    <dbReference type="NCBI Taxonomy" id="686796"/>
    <lineage>
        <taxon>Bacteria</taxon>
        <taxon>Pseudomonadati</taxon>
        <taxon>Bacteroidota</taxon>
        <taxon>Cytophagia</taxon>
        <taxon>Cytophagales</taxon>
        <taxon>Cyclobacteriaceae</taxon>
        <taxon>Algoriphagus</taxon>
    </lineage>
</organism>
<dbReference type="PANTHER" id="PTHR48081:SF33">
    <property type="entry name" value="KYNURENINE FORMAMIDASE"/>
    <property type="match status" value="1"/>
</dbReference>
<evidence type="ECO:0000313" key="4">
    <source>
        <dbReference type="Proteomes" id="UP000199060"/>
    </source>
</evidence>
<accession>A0A1G6N7X4</accession>
<dbReference type="InterPro" id="IPR049492">
    <property type="entry name" value="BD-FAE-like_dom"/>
</dbReference>
<evidence type="ECO:0000259" key="2">
    <source>
        <dbReference type="Pfam" id="PF20434"/>
    </source>
</evidence>
<dbReference type="InterPro" id="IPR029058">
    <property type="entry name" value="AB_hydrolase_fold"/>
</dbReference>
<dbReference type="SUPFAM" id="SSF53474">
    <property type="entry name" value="alpha/beta-Hydrolases"/>
    <property type="match status" value="1"/>
</dbReference>
<protein>
    <submittedName>
        <fullName evidence="3">Alpha/beta hydrolase fold</fullName>
    </submittedName>
</protein>
<name>A0A1G6N7X4_9BACT</name>
<dbReference type="Gene3D" id="3.40.50.1820">
    <property type="entry name" value="alpha/beta hydrolase"/>
    <property type="match status" value="1"/>
</dbReference>
<dbReference type="PANTHER" id="PTHR48081">
    <property type="entry name" value="AB HYDROLASE SUPERFAMILY PROTEIN C4A8.06C"/>
    <property type="match status" value="1"/>
</dbReference>
<keyword evidence="4" id="KW-1185">Reference proteome</keyword>
<keyword evidence="1 3" id="KW-0378">Hydrolase</keyword>
<evidence type="ECO:0000313" key="3">
    <source>
        <dbReference type="EMBL" id="SDC63781.1"/>
    </source>
</evidence>
<dbReference type="Proteomes" id="UP000199060">
    <property type="component" value="Unassembled WGS sequence"/>
</dbReference>
<dbReference type="STRING" id="686796.SAMN04488104_10037"/>
<dbReference type="InterPro" id="IPR050300">
    <property type="entry name" value="GDXG_lipolytic_enzyme"/>
</dbReference>
<reference evidence="4" key="1">
    <citation type="submission" date="2016-10" db="EMBL/GenBank/DDBJ databases">
        <authorList>
            <person name="Varghese N."/>
            <person name="Submissions S."/>
        </authorList>
    </citation>
    <scope>NUCLEOTIDE SEQUENCE [LARGE SCALE GENOMIC DNA]</scope>
    <source>
        <strain evidence="4">DSM 23095</strain>
    </source>
</reference>
<dbReference type="Pfam" id="PF20434">
    <property type="entry name" value="BD-FAE"/>
    <property type="match status" value="1"/>
</dbReference>
<proteinExistence type="predicted"/>
<dbReference type="EMBL" id="FNAC01000003">
    <property type="protein sequence ID" value="SDC63781.1"/>
    <property type="molecule type" value="Genomic_DNA"/>
</dbReference>
<gene>
    <name evidence="3" type="ORF">SAMN04488104_10037</name>
</gene>
<evidence type="ECO:0000256" key="1">
    <source>
        <dbReference type="ARBA" id="ARBA00022801"/>
    </source>
</evidence>
<sequence length="330" mass="37606">MKAVFSRIFMIIVNLLTNSNQTKDSNHGSSRMKNYFLFLPAILLFSIQSCAFKGVVREKNIPYIEADNSYDLPAKELNVFSPRKASSLPVLIFIHGGSWNKGRKEIYDFMGNRLARREVVTVIIDYPLAPDYQVDDMERATLLAVDWVEKNISNYGGDPDQIFISGHSAGGHLAALAAIKKESWEELGRSNPIKGAILNDPAGLDWYWFLTERKAKYNAEDNYDAFTADPEVWKAYSPIYFLDESEVPLLLMEGERTYPGIRLTVERFRDKAEEKGVDLTYSFYPKTKHIPMITQYFWTWSKGYDDVLGFIQFQSEGSMRTSSSGVTTGK</sequence>
<dbReference type="GO" id="GO:0016787">
    <property type="term" value="F:hydrolase activity"/>
    <property type="evidence" value="ECO:0007669"/>
    <property type="project" value="UniProtKB-KW"/>
</dbReference>